<feature type="domain" description="Amine oxidase" evidence="1">
    <location>
        <begin position="13"/>
        <end position="429"/>
    </location>
</feature>
<dbReference type="InterPro" id="IPR002937">
    <property type="entry name" value="Amino_oxidase"/>
</dbReference>
<dbReference type="Proteomes" id="UP001548590">
    <property type="component" value="Unassembled WGS sequence"/>
</dbReference>
<accession>A0ABV2CKA5</accession>
<gene>
    <name evidence="2" type="primary">hpnE</name>
    <name evidence="2" type="ORF">ABVT11_00715</name>
</gene>
<dbReference type="RefSeq" id="WP_345926354.1">
    <property type="nucleotide sequence ID" value="NZ_JBDIVF010000003.1"/>
</dbReference>
<dbReference type="Gene3D" id="3.50.50.60">
    <property type="entry name" value="FAD/NAD(P)-binding domain"/>
    <property type="match status" value="1"/>
</dbReference>
<protein>
    <submittedName>
        <fullName evidence="2">Hydroxysqualene dehydroxylase HpnE</fullName>
        <ecNumber evidence="2">1.17.8.1</ecNumber>
    </submittedName>
</protein>
<dbReference type="InterPro" id="IPR050464">
    <property type="entry name" value="Zeta_carotene_desat/Oxidored"/>
</dbReference>
<sequence>MNTRVAIIGAGYAGLAAAVELTRAGLDVVVFESSRVMGGRARVVEKDGLRLDNGQHILLGAYTETLRLLRFLGVKPRSLLSMPFVLHAPGRLTLRAASLPAPLHLAVGLLRSRELGWADRLAMLRLIRFLKKTDWKLGDDYPVSELLTRTRQTPLLREVVWDQLCVAALNTPPDEASAQVFANVLRDSVGASAPASEMLIPRVDLTELLPVQAAVFLGMNGAVIHTATPIRSIRQLDGRFFLDGDPGENSHFSHVIVATAPYHASRLLEGFGELRQLRAQIDALEHEPITTIYLGYDEDIRLPEPMLQPGSPVVQWLFDRQQFTGERNVFAAVISASGPHSELSREELVLQTHRALTGLFPHRSIRAPAWSQVITEKRATFACRPGISRPLTRTPNNGIFLAGDYVSSPYPATLESAVRSGNNAARHILRSLPAGQV</sequence>
<dbReference type="InterPro" id="IPR017830">
    <property type="entry name" value="SQase_HpnE"/>
</dbReference>
<dbReference type="PANTHER" id="PTHR42923">
    <property type="entry name" value="PROTOPORPHYRINOGEN OXIDASE"/>
    <property type="match status" value="1"/>
</dbReference>
<dbReference type="Pfam" id="PF01593">
    <property type="entry name" value="Amino_oxidase"/>
    <property type="match status" value="1"/>
</dbReference>
<keyword evidence="2" id="KW-0560">Oxidoreductase</keyword>
<reference evidence="2 3" key="1">
    <citation type="submission" date="2024-07" db="EMBL/GenBank/DDBJ databases">
        <title>Uliginosibacterium paludis KCTC:42655.</title>
        <authorList>
            <person name="Kim M.K."/>
        </authorList>
    </citation>
    <scope>NUCLEOTIDE SEQUENCE [LARGE SCALE GENOMIC DNA]</scope>
    <source>
        <strain evidence="2 3">KCTC 42655</strain>
    </source>
</reference>
<dbReference type="EC" id="1.17.8.1" evidence="2"/>
<evidence type="ECO:0000259" key="1">
    <source>
        <dbReference type="Pfam" id="PF01593"/>
    </source>
</evidence>
<dbReference type="PANTHER" id="PTHR42923:SF47">
    <property type="entry name" value="BLR3003 PROTEIN"/>
    <property type="match status" value="1"/>
</dbReference>
<dbReference type="InterPro" id="IPR036188">
    <property type="entry name" value="FAD/NAD-bd_sf"/>
</dbReference>
<keyword evidence="3" id="KW-1185">Reference proteome</keyword>
<dbReference type="NCBIfam" id="TIGR03467">
    <property type="entry name" value="HpnE"/>
    <property type="match status" value="1"/>
</dbReference>
<dbReference type="GO" id="GO:0016491">
    <property type="term" value="F:oxidoreductase activity"/>
    <property type="evidence" value="ECO:0007669"/>
    <property type="project" value="UniProtKB-KW"/>
</dbReference>
<name>A0ABV2CKA5_9RHOO</name>
<proteinExistence type="predicted"/>
<dbReference type="EMBL" id="JBEWLZ010000001">
    <property type="protein sequence ID" value="MET1488329.1"/>
    <property type="molecule type" value="Genomic_DNA"/>
</dbReference>
<evidence type="ECO:0000313" key="2">
    <source>
        <dbReference type="EMBL" id="MET1488329.1"/>
    </source>
</evidence>
<dbReference type="PRINTS" id="PR00419">
    <property type="entry name" value="ADXRDTASE"/>
</dbReference>
<dbReference type="SUPFAM" id="SSF51905">
    <property type="entry name" value="FAD/NAD(P)-binding domain"/>
    <property type="match status" value="1"/>
</dbReference>
<comment type="caution">
    <text evidence="2">The sequence shown here is derived from an EMBL/GenBank/DDBJ whole genome shotgun (WGS) entry which is preliminary data.</text>
</comment>
<organism evidence="2 3">
    <name type="scientific">Uliginosibacterium paludis</name>
    <dbReference type="NCBI Taxonomy" id="1615952"/>
    <lineage>
        <taxon>Bacteria</taxon>
        <taxon>Pseudomonadati</taxon>
        <taxon>Pseudomonadota</taxon>
        <taxon>Betaproteobacteria</taxon>
        <taxon>Rhodocyclales</taxon>
        <taxon>Zoogloeaceae</taxon>
        <taxon>Uliginosibacterium</taxon>
    </lineage>
</organism>
<evidence type="ECO:0000313" key="3">
    <source>
        <dbReference type="Proteomes" id="UP001548590"/>
    </source>
</evidence>